<dbReference type="OMA" id="VHERRHA"/>
<dbReference type="SUPFAM" id="SSF103473">
    <property type="entry name" value="MFS general substrate transporter"/>
    <property type="match status" value="1"/>
</dbReference>
<feature type="region of interest" description="Disordered" evidence="10">
    <location>
        <begin position="766"/>
        <end position="790"/>
    </location>
</feature>
<dbReference type="HOGENOM" id="CLU_012970_2_2_1"/>
<evidence type="ECO:0000256" key="4">
    <source>
        <dbReference type="ARBA" id="ARBA00022496"/>
    </source>
</evidence>
<keyword evidence="9 11" id="KW-0472">Membrane</keyword>
<dbReference type="Pfam" id="PF07690">
    <property type="entry name" value="MFS_1"/>
    <property type="match status" value="1"/>
</dbReference>
<comment type="similarity">
    <text evidence="2">Belongs to the major facilitator superfamily.</text>
</comment>
<feature type="compositionally biased region" description="Basic and acidic residues" evidence="10">
    <location>
        <begin position="771"/>
        <end position="784"/>
    </location>
</feature>
<dbReference type="InterPro" id="IPR020846">
    <property type="entry name" value="MFS_dom"/>
</dbReference>
<evidence type="ECO:0000256" key="3">
    <source>
        <dbReference type="ARBA" id="ARBA00022448"/>
    </source>
</evidence>
<feature type="transmembrane region" description="Helical" evidence="11">
    <location>
        <begin position="375"/>
        <end position="393"/>
    </location>
</feature>
<dbReference type="eggNOG" id="KOG0254">
    <property type="taxonomic scope" value="Eukaryota"/>
</dbReference>
<evidence type="ECO:0000256" key="2">
    <source>
        <dbReference type="ARBA" id="ARBA00008335"/>
    </source>
</evidence>
<feature type="transmembrane region" description="Helical" evidence="11">
    <location>
        <begin position="400"/>
        <end position="419"/>
    </location>
</feature>
<evidence type="ECO:0000259" key="12">
    <source>
        <dbReference type="PROSITE" id="PS50850"/>
    </source>
</evidence>
<keyword evidence="7" id="KW-0408">Iron</keyword>
<dbReference type="OrthoDB" id="2241241at2759"/>
<proteinExistence type="inferred from homology"/>
<dbReference type="GO" id="GO:0015343">
    <property type="term" value="F:siderophore-iron transmembrane transporter activity"/>
    <property type="evidence" value="ECO:0007669"/>
    <property type="project" value="TreeGrafter"/>
</dbReference>
<dbReference type="VEuPathDB" id="FungiDB:ATEG_09095"/>
<accession>Q0CB39</accession>
<evidence type="ECO:0000256" key="5">
    <source>
        <dbReference type="ARBA" id="ARBA00022692"/>
    </source>
</evidence>
<feature type="compositionally biased region" description="Basic and acidic residues" evidence="10">
    <location>
        <begin position="11"/>
        <end position="25"/>
    </location>
</feature>
<evidence type="ECO:0000313" key="13">
    <source>
        <dbReference type="EMBL" id="EAU30232.1"/>
    </source>
</evidence>
<dbReference type="InterPro" id="IPR011701">
    <property type="entry name" value="MFS"/>
</dbReference>
<evidence type="ECO:0000256" key="11">
    <source>
        <dbReference type="SAM" id="Phobius"/>
    </source>
</evidence>
<dbReference type="Gene3D" id="1.20.1250.20">
    <property type="entry name" value="MFS general substrate transporter like domains"/>
    <property type="match status" value="2"/>
</dbReference>
<name>Q0CB39_ASPTN</name>
<reference evidence="14" key="1">
    <citation type="submission" date="2005-09" db="EMBL/GenBank/DDBJ databases">
        <title>Annotation of the Aspergillus terreus NIH2624 genome.</title>
        <authorList>
            <person name="Birren B.W."/>
            <person name="Lander E.S."/>
            <person name="Galagan J.E."/>
            <person name="Nusbaum C."/>
            <person name="Devon K."/>
            <person name="Henn M."/>
            <person name="Ma L.-J."/>
            <person name="Jaffe D.B."/>
            <person name="Butler J."/>
            <person name="Alvarez P."/>
            <person name="Gnerre S."/>
            <person name="Grabherr M."/>
            <person name="Kleber M."/>
            <person name="Mauceli E.W."/>
            <person name="Brockman W."/>
            <person name="Rounsley S."/>
            <person name="Young S.K."/>
            <person name="LaButti K."/>
            <person name="Pushparaj V."/>
            <person name="DeCaprio D."/>
            <person name="Crawford M."/>
            <person name="Koehrsen M."/>
            <person name="Engels R."/>
            <person name="Montgomery P."/>
            <person name="Pearson M."/>
            <person name="Howarth C."/>
            <person name="Larson L."/>
            <person name="Luoma S."/>
            <person name="White J."/>
            <person name="Alvarado L."/>
            <person name="Kodira C.D."/>
            <person name="Zeng Q."/>
            <person name="Oleary S."/>
            <person name="Yandava C."/>
            <person name="Denning D.W."/>
            <person name="Nierman W.C."/>
            <person name="Milne T."/>
            <person name="Madden K."/>
        </authorList>
    </citation>
    <scope>NUCLEOTIDE SEQUENCE [LARGE SCALE GENOMIC DNA]</scope>
    <source>
        <strain evidence="14">NIH 2624 / FGSC A1156</strain>
    </source>
</reference>
<dbReference type="PANTHER" id="PTHR23501">
    <property type="entry name" value="MAJOR FACILITATOR SUPERFAMILY"/>
    <property type="match status" value="1"/>
</dbReference>
<feature type="transmembrane region" description="Helical" evidence="11">
    <location>
        <begin position="128"/>
        <end position="147"/>
    </location>
</feature>
<evidence type="ECO:0000256" key="9">
    <source>
        <dbReference type="ARBA" id="ARBA00023136"/>
    </source>
</evidence>
<feature type="transmembrane region" description="Helical" evidence="11">
    <location>
        <begin position="185"/>
        <end position="204"/>
    </location>
</feature>
<evidence type="ECO:0000256" key="8">
    <source>
        <dbReference type="ARBA" id="ARBA00023065"/>
    </source>
</evidence>
<dbReference type="GO" id="GO:0005886">
    <property type="term" value="C:plasma membrane"/>
    <property type="evidence" value="ECO:0007669"/>
    <property type="project" value="TreeGrafter"/>
</dbReference>
<feature type="transmembrane region" description="Helical" evidence="11">
    <location>
        <begin position="296"/>
        <end position="314"/>
    </location>
</feature>
<evidence type="ECO:0000256" key="6">
    <source>
        <dbReference type="ARBA" id="ARBA00022989"/>
    </source>
</evidence>
<dbReference type="AlphaFoldDB" id="Q0CB39"/>
<dbReference type="PANTHER" id="PTHR23501:SF200">
    <property type="entry name" value="TRANSPORTER, PUTATIVE (AFU_ORTHOLOGUE AFUA_3G01360)-RELATED"/>
    <property type="match status" value="1"/>
</dbReference>
<keyword evidence="5 11" id="KW-0812">Transmembrane</keyword>
<feature type="transmembrane region" description="Helical" evidence="11">
    <location>
        <begin position="153"/>
        <end position="173"/>
    </location>
</feature>
<sequence>MTVWSFLHSQTSHDGRSTSSTDYEKHPEIEISVQEDRAPEQSAGVVKIEAVEAVGGRKGRYFLYAGLAMIMIIYELDNSTVGTYRNFATSDFDQLPMLATLNTAASIITAVCKPPIAKISDVLGRGEAYLLTLILYILSYILCASSRSFSTYAGGYVLYAVGTAGTAILNSTVVSDLSSMRWRGFVYNILYLPFLITPWISAFIVQSVVHGIGWRWGIGMFAILMPVGAAPIITTLLVFQRRARAAGLILTERLSPRAFASRIDLGGIALLCAGFALLLIPITVAAITPARWRTPWVDLLIALGAATLLALYPYEKYAARHPVLPVRYFRTLSVVVAVALAAIDNIGFGATHTYLYVWSIVAHDFSPRDAQFLNYANGVMQALVGMATGLLMYRTRRYKWIGVAGAVIRLVGYGVMVRLRTNESSVAELFIVQLVQGVGSGVIETIVIVAAQIAVSHAELAQVTSLIMLGSFLGNGIGSAIAGGIYTGELRGRLRLHMGAHTDQALVERLFNSITDTLPAWGTPERTAVSQAYSDVMGYITIAALAFSVPVVLLALILPDKRLGIQRTHILHPDIAHAVLMHKRRLDGRHHLIKPRRNHRNLVPLLRNRLPIIQPRNRLPTNPQLIARRTPHRIQHRADQLARRIPQQIRQLVQPAKRGPVRRRRHGHDLVHERRHAVLELRRVQRLECALRVADQVDLARAGLGGDFADVGGDLRGGFGDRFEAADQWEGWVFADVEVFVPGCAEAVVQDYRVGVLGAAAGEVVDAGGEGPREEQGAREEGEVHFGGGP</sequence>
<keyword evidence="8" id="KW-0406">Ion transport</keyword>
<feature type="transmembrane region" description="Helical" evidence="11">
    <location>
        <begin position="431"/>
        <end position="454"/>
    </location>
</feature>
<protein>
    <recommendedName>
        <fullName evidence="12">Major facilitator superfamily (MFS) profile domain-containing protein</fullName>
    </recommendedName>
</protein>
<dbReference type="FunFam" id="1.20.1250.20:FF:000611">
    <property type="entry name" value="Siderochrome-iron transporter MirC"/>
    <property type="match status" value="1"/>
</dbReference>
<organism evidence="13 14">
    <name type="scientific">Aspergillus terreus (strain NIH 2624 / FGSC A1156)</name>
    <dbReference type="NCBI Taxonomy" id="341663"/>
    <lineage>
        <taxon>Eukaryota</taxon>
        <taxon>Fungi</taxon>
        <taxon>Dikarya</taxon>
        <taxon>Ascomycota</taxon>
        <taxon>Pezizomycotina</taxon>
        <taxon>Eurotiomycetes</taxon>
        <taxon>Eurotiomycetidae</taxon>
        <taxon>Eurotiales</taxon>
        <taxon>Aspergillaceae</taxon>
        <taxon>Aspergillus</taxon>
        <taxon>Aspergillus subgen. Circumdati</taxon>
    </lineage>
</organism>
<gene>
    <name evidence="13" type="ORF">ATEG_09095</name>
</gene>
<feature type="transmembrane region" description="Helical" evidence="11">
    <location>
        <begin position="466"/>
        <end position="486"/>
    </location>
</feature>
<keyword evidence="4" id="KW-0410">Iron transport</keyword>
<keyword evidence="3" id="KW-0813">Transport</keyword>
<evidence type="ECO:0000256" key="7">
    <source>
        <dbReference type="ARBA" id="ARBA00023004"/>
    </source>
</evidence>
<evidence type="ECO:0000256" key="1">
    <source>
        <dbReference type="ARBA" id="ARBA00004141"/>
    </source>
</evidence>
<dbReference type="GeneID" id="4353761"/>
<evidence type="ECO:0000313" key="14">
    <source>
        <dbReference type="Proteomes" id="UP000007963"/>
    </source>
</evidence>
<dbReference type="Proteomes" id="UP000007963">
    <property type="component" value="Unassembled WGS sequence"/>
</dbReference>
<evidence type="ECO:0000256" key="10">
    <source>
        <dbReference type="SAM" id="MobiDB-lite"/>
    </source>
</evidence>
<dbReference type="RefSeq" id="XP_001217717.1">
    <property type="nucleotide sequence ID" value="XM_001217716.1"/>
</dbReference>
<keyword evidence="6 11" id="KW-1133">Transmembrane helix</keyword>
<feature type="region of interest" description="Disordered" evidence="10">
    <location>
        <begin position="1"/>
        <end position="25"/>
    </location>
</feature>
<feature type="transmembrane region" description="Helical" evidence="11">
    <location>
        <begin position="334"/>
        <end position="355"/>
    </location>
</feature>
<feature type="transmembrane region" description="Helical" evidence="11">
    <location>
        <begin position="216"/>
        <end position="239"/>
    </location>
</feature>
<comment type="subcellular location">
    <subcellularLocation>
        <location evidence="1">Membrane</location>
        <topology evidence="1">Multi-pass membrane protein</topology>
    </subcellularLocation>
</comment>
<feature type="domain" description="Major facilitator superfamily (MFS) profile" evidence="12">
    <location>
        <begin position="63"/>
        <end position="562"/>
    </location>
</feature>
<dbReference type="EMBL" id="CH476607">
    <property type="protein sequence ID" value="EAU30232.1"/>
    <property type="molecule type" value="Genomic_DNA"/>
</dbReference>
<dbReference type="InterPro" id="IPR036259">
    <property type="entry name" value="MFS_trans_sf"/>
</dbReference>
<feature type="transmembrane region" description="Helical" evidence="11">
    <location>
        <begin position="536"/>
        <end position="558"/>
    </location>
</feature>
<dbReference type="PROSITE" id="PS50850">
    <property type="entry name" value="MFS"/>
    <property type="match status" value="1"/>
</dbReference>
<feature type="transmembrane region" description="Helical" evidence="11">
    <location>
        <begin position="259"/>
        <end position="284"/>
    </location>
</feature>